<accession>A0ABQ4DQQ7</accession>
<dbReference type="EMBL" id="BONP01000023">
    <property type="protein sequence ID" value="GIG41317.1"/>
    <property type="molecule type" value="Genomic_DNA"/>
</dbReference>
<dbReference type="Proteomes" id="UP000614741">
    <property type="component" value="Unassembled WGS sequence"/>
</dbReference>
<evidence type="ECO:0000313" key="2">
    <source>
        <dbReference type="Proteomes" id="UP000614741"/>
    </source>
</evidence>
<protein>
    <submittedName>
        <fullName evidence="1">Uncharacterized protein</fullName>
    </submittedName>
</protein>
<organism evidence="1 2">
    <name type="scientific">Cellulomonas phragmiteti</name>
    <dbReference type="NCBI Taxonomy" id="478780"/>
    <lineage>
        <taxon>Bacteria</taxon>
        <taxon>Bacillati</taxon>
        <taxon>Actinomycetota</taxon>
        <taxon>Actinomycetes</taxon>
        <taxon>Micrococcales</taxon>
        <taxon>Cellulomonadaceae</taxon>
        <taxon>Cellulomonas</taxon>
    </lineage>
</organism>
<sequence>MYVRTRPALLDGVGATTTGGMEDTMPTLLRLLLPDPRAGHEPRPAEPVPCAARPGTPFRHLDGPCQCFFGGPAPEFPPSAGSPA</sequence>
<gene>
    <name evidence="1" type="ORF">Cph01nite_30790</name>
</gene>
<evidence type="ECO:0000313" key="1">
    <source>
        <dbReference type="EMBL" id="GIG41317.1"/>
    </source>
</evidence>
<keyword evidence="2" id="KW-1185">Reference proteome</keyword>
<reference evidence="1 2" key="1">
    <citation type="submission" date="2021-01" db="EMBL/GenBank/DDBJ databases">
        <title>Whole genome shotgun sequence of Cellulomonas phragmiteti NBRC 110785.</title>
        <authorList>
            <person name="Komaki H."/>
            <person name="Tamura T."/>
        </authorList>
    </citation>
    <scope>NUCLEOTIDE SEQUENCE [LARGE SCALE GENOMIC DNA]</scope>
    <source>
        <strain evidence="1 2">NBRC 110785</strain>
    </source>
</reference>
<proteinExistence type="predicted"/>
<comment type="caution">
    <text evidence="1">The sequence shown here is derived from an EMBL/GenBank/DDBJ whole genome shotgun (WGS) entry which is preliminary data.</text>
</comment>
<name>A0ABQ4DQQ7_9CELL</name>